<comment type="caution">
    <text evidence="3">The sequence shown here is derived from an EMBL/GenBank/DDBJ whole genome shotgun (WGS) entry which is preliminary data.</text>
</comment>
<reference evidence="3" key="2">
    <citation type="journal article" date="2024" name="Plant">
        <title>Genomic evolution and insights into agronomic trait innovations of Sesamum species.</title>
        <authorList>
            <person name="Miao H."/>
            <person name="Wang L."/>
            <person name="Qu L."/>
            <person name="Liu H."/>
            <person name="Sun Y."/>
            <person name="Le M."/>
            <person name="Wang Q."/>
            <person name="Wei S."/>
            <person name="Zheng Y."/>
            <person name="Lin W."/>
            <person name="Duan Y."/>
            <person name="Cao H."/>
            <person name="Xiong S."/>
            <person name="Wang X."/>
            <person name="Wei L."/>
            <person name="Li C."/>
            <person name="Ma Q."/>
            <person name="Ju M."/>
            <person name="Zhao R."/>
            <person name="Li G."/>
            <person name="Mu C."/>
            <person name="Tian Q."/>
            <person name="Mei H."/>
            <person name="Zhang T."/>
            <person name="Gao T."/>
            <person name="Zhang H."/>
        </authorList>
    </citation>
    <scope>NUCLEOTIDE SEQUENCE</scope>
    <source>
        <strain evidence="3">G02</strain>
    </source>
</reference>
<dbReference type="InterPro" id="IPR043128">
    <property type="entry name" value="Rev_trsase/Diguanyl_cyclase"/>
</dbReference>
<dbReference type="PROSITE" id="PS50994">
    <property type="entry name" value="INTEGRASE"/>
    <property type="match status" value="1"/>
</dbReference>
<dbReference type="EMBL" id="JACGWJ010000521">
    <property type="protein sequence ID" value="KAL0291561.1"/>
    <property type="molecule type" value="Genomic_DNA"/>
</dbReference>
<feature type="domain" description="RNase H type-1" evidence="1">
    <location>
        <begin position="237"/>
        <end position="366"/>
    </location>
</feature>
<dbReference type="Pfam" id="PF13456">
    <property type="entry name" value="RVT_3"/>
    <property type="match status" value="1"/>
</dbReference>
<gene>
    <name evidence="3" type="ORF">Sradi_7022200</name>
</gene>
<dbReference type="PROSITE" id="PS50879">
    <property type="entry name" value="RNASE_H_1"/>
    <property type="match status" value="1"/>
</dbReference>
<dbReference type="Gene3D" id="3.30.420.10">
    <property type="entry name" value="Ribonuclease H-like superfamily/Ribonuclease H"/>
    <property type="match status" value="2"/>
</dbReference>
<proteinExistence type="predicted"/>
<evidence type="ECO:0000259" key="2">
    <source>
        <dbReference type="PROSITE" id="PS50994"/>
    </source>
</evidence>
<dbReference type="Gene3D" id="3.30.70.270">
    <property type="match status" value="2"/>
</dbReference>
<name>A0AAW2JBI8_SESRA</name>
<dbReference type="InterPro" id="IPR043502">
    <property type="entry name" value="DNA/RNA_pol_sf"/>
</dbReference>
<dbReference type="GO" id="GO:0003676">
    <property type="term" value="F:nucleic acid binding"/>
    <property type="evidence" value="ECO:0007669"/>
    <property type="project" value="InterPro"/>
</dbReference>
<feature type="domain" description="Integrase catalytic" evidence="2">
    <location>
        <begin position="419"/>
        <end position="556"/>
    </location>
</feature>
<dbReference type="CDD" id="cd09279">
    <property type="entry name" value="RNase_HI_like"/>
    <property type="match status" value="1"/>
</dbReference>
<dbReference type="Pfam" id="PF00665">
    <property type="entry name" value="rve"/>
    <property type="match status" value="1"/>
</dbReference>
<dbReference type="InterPro" id="IPR012337">
    <property type="entry name" value="RNaseH-like_sf"/>
</dbReference>
<sequence length="556" mass="63296">MILSSKPEERKHLADLQIVFDRLRKYNLKMNPLKCAFGVSGKFLGFIVRHRGIEVDPAKVDAIQKMPPPRNLKELRVYKAILHSSEDSYPTSLEDASLQPHEERCAFQWDEGCQNAFESIKRHLLNPPVLGAPTPGKPLILLLALFYAIKKLRHYFEAYSIRLISRADPIKFVMSRPVLSGRLAKWSIVFNQYEIEYMPQKAVKGQALANFLADHPVPAEWEISDDFPDEDVFSIEVLPAWTMFFNGAARIDGAGAGVVFVSPEKQVLTYSIVLNELCSNNVAEYQALIVGLQMASEMGIIEIEVYGDSKLIINQLLNIYEVKKEDLVPFFRQASHLLKGFESVTLNHIPRKENIIADALANLATTLALSEGETTNIPVCNRWVLPSLDISDHEDSNAITIATNNEEDWRTPLIEYLKHGKLPDDARHKTEVRRRSSRFILYKDTLYRRSFEGPITPKSSAGHIYILAATDYFSKWSEAVPLKEVKKETVVDFIRVNIIFRYGVPRYIITDNGRPFYNKSMDKLYTQFGFKQHNSSMYNAAANGLAEAFNKPFVIF</sequence>
<dbReference type="PANTHER" id="PTHR48475">
    <property type="entry name" value="RIBONUCLEASE H"/>
    <property type="match status" value="1"/>
</dbReference>
<dbReference type="AlphaFoldDB" id="A0AAW2JBI8"/>
<evidence type="ECO:0000313" key="3">
    <source>
        <dbReference type="EMBL" id="KAL0291561.1"/>
    </source>
</evidence>
<dbReference type="GO" id="GO:0015074">
    <property type="term" value="P:DNA integration"/>
    <property type="evidence" value="ECO:0007669"/>
    <property type="project" value="InterPro"/>
</dbReference>
<reference evidence="3" key="1">
    <citation type="submission" date="2020-06" db="EMBL/GenBank/DDBJ databases">
        <authorList>
            <person name="Li T."/>
            <person name="Hu X."/>
            <person name="Zhang T."/>
            <person name="Song X."/>
            <person name="Zhang H."/>
            <person name="Dai N."/>
            <person name="Sheng W."/>
            <person name="Hou X."/>
            <person name="Wei L."/>
        </authorList>
    </citation>
    <scope>NUCLEOTIDE SEQUENCE</scope>
    <source>
        <strain evidence="3">G02</strain>
        <tissue evidence="3">Leaf</tissue>
    </source>
</reference>
<dbReference type="InterPro" id="IPR001584">
    <property type="entry name" value="Integrase_cat-core"/>
</dbReference>
<dbReference type="SUPFAM" id="SSF56672">
    <property type="entry name" value="DNA/RNA polymerases"/>
    <property type="match status" value="1"/>
</dbReference>
<organism evidence="3">
    <name type="scientific">Sesamum radiatum</name>
    <name type="common">Black benniseed</name>
    <dbReference type="NCBI Taxonomy" id="300843"/>
    <lineage>
        <taxon>Eukaryota</taxon>
        <taxon>Viridiplantae</taxon>
        <taxon>Streptophyta</taxon>
        <taxon>Embryophyta</taxon>
        <taxon>Tracheophyta</taxon>
        <taxon>Spermatophyta</taxon>
        <taxon>Magnoliopsida</taxon>
        <taxon>eudicotyledons</taxon>
        <taxon>Gunneridae</taxon>
        <taxon>Pentapetalae</taxon>
        <taxon>asterids</taxon>
        <taxon>lamiids</taxon>
        <taxon>Lamiales</taxon>
        <taxon>Pedaliaceae</taxon>
        <taxon>Sesamum</taxon>
    </lineage>
</organism>
<evidence type="ECO:0000259" key="1">
    <source>
        <dbReference type="PROSITE" id="PS50879"/>
    </source>
</evidence>
<dbReference type="PANTHER" id="PTHR48475:SF1">
    <property type="entry name" value="RNASE H TYPE-1 DOMAIN-CONTAINING PROTEIN"/>
    <property type="match status" value="1"/>
</dbReference>
<dbReference type="InterPro" id="IPR002156">
    <property type="entry name" value="RNaseH_domain"/>
</dbReference>
<dbReference type="InterPro" id="IPR036397">
    <property type="entry name" value="RNaseH_sf"/>
</dbReference>
<accession>A0AAW2JBI8</accession>
<dbReference type="SUPFAM" id="SSF53098">
    <property type="entry name" value="Ribonuclease H-like"/>
    <property type="match status" value="2"/>
</dbReference>
<dbReference type="GO" id="GO:0004523">
    <property type="term" value="F:RNA-DNA hybrid ribonuclease activity"/>
    <property type="evidence" value="ECO:0007669"/>
    <property type="project" value="InterPro"/>
</dbReference>
<protein>
    <submittedName>
        <fullName evidence="3">Uncharacterized protein</fullName>
    </submittedName>
</protein>